<dbReference type="Pfam" id="PF14707">
    <property type="entry name" value="Sulfatase_C"/>
    <property type="match status" value="1"/>
</dbReference>
<dbReference type="PANTHER" id="PTHR43751:SF2">
    <property type="entry name" value="SULFATASE N-TERMINAL DOMAIN-CONTAINING PROTEIN"/>
    <property type="match status" value="1"/>
</dbReference>
<proteinExistence type="predicted"/>
<dbReference type="Proteomes" id="UP001305521">
    <property type="component" value="Chromosome"/>
</dbReference>
<reference evidence="2 3" key="1">
    <citation type="submission" date="2023-11" db="EMBL/GenBank/DDBJ databases">
        <title>Arctic aerobic anoxygenic photoheterotroph Sediminicoccus rosea KRV36 adapts its photosynthesis to long days of polar summer.</title>
        <authorList>
            <person name="Tomasch J."/>
            <person name="Kopejtka K."/>
            <person name="Bily T."/>
            <person name="Gardiner A.T."/>
            <person name="Gardian Z."/>
            <person name="Shivaramu S."/>
            <person name="Koblizek M."/>
            <person name="Engelhardt F."/>
            <person name="Kaftan D."/>
        </authorList>
    </citation>
    <scope>NUCLEOTIDE SEQUENCE [LARGE SCALE GENOMIC DNA]</scope>
    <source>
        <strain evidence="2 3">R-30</strain>
    </source>
</reference>
<feature type="domain" description="Sulfatase N-terminal" evidence="1">
    <location>
        <begin position="53"/>
        <end position="382"/>
    </location>
</feature>
<dbReference type="InterPro" id="IPR006311">
    <property type="entry name" value="TAT_signal"/>
</dbReference>
<evidence type="ECO:0000259" key="1">
    <source>
        <dbReference type="Pfam" id="PF00884"/>
    </source>
</evidence>
<dbReference type="Gene3D" id="3.40.720.10">
    <property type="entry name" value="Alkaline Phosphatase, subunit A"/>
    <property type="match status" value="1"/>
</dbReference>
<dbReference type="InterPro" id="IPR052701">
    <property type="entry name" value="GAG_Ulvan_Degrading_Sulfatases"/>
</dbReference>
<dbReference type="RefSeq" id="WP_318651264.1">
    <property type="nucleotide sequence ID" value="NZ_CP137852.1"/>
</dbReference>
<gene>
    <name evidence="2" type="ORF">R9Z33_10605</name>
</gene>
<accession>A0ABZ0PPC7</accession>
<protein>
    <submittedName>
        <fullName evidence="2">Arylsulfatase</fullName>
    </submittedName>
</protein>
<organism evidence="2 3">
    <name type="scientific">Sediminicoccus rosea</name>
    <dbReference type="NCBI Taxonomy" id="1225128"/>
    <lineage>
        <taxon>Bacteria</taxon>
        <taxon>Pseudomonadati</taxon>
        <taxon>Pseudomonadota</taxon>
        <taxon>Alphaproteobacteria</taxon>
        <taxon>Acetobacterales</taxon>
        <taxon>Roseomonadaceae</taxon>
        <taxon>Sediminicoccus</taxon>
    </lineage>
</organism>
<dbReference type="Gene3D" id="3.30.1120.10">
    <property type="match status" value="1"/>
</dbReference>
<evidence type="ECO:0000313" key="2">
    <source>
        <dbReference type="EMBL" id="WPB87311.1"/>
    </source>
</evidence>
<dbReference type="PROSITE" id="PS51318">
    <property type="entry name" value="TAT"/>
    <property type="match status" value="1"/>
</dbReference>
<dbReference type="InterPro" id="IPR017850">
    <property type="entry name" value="Alkaline_phosphatase_core_sf"/>
</dbReference>
<dbReference type="EMBL" id="CP137852">
    <property type="protein sequence ID" value="WPB87311.1"/>
    <property type="molecule type" value="Genomic_DNA"/>
</dbReference>
<dbReference type="InterPro" id="IPR000917">
    <property type="entry name" value="Sulfatase_N"/>
</dbReference>
<sequence length="539" mass="59844">MTDSIRPSRRNMLLGGAAGLAATAAQGVQFAQAQAQAQPAAPGRPAAAPQGRPNILVIFGDDVGWSNISAYNMGMMGYRTPNIDRIAREGAMFTDAYAENSCTAGRSAFITGQSPVRTGLSKVGLPGAAEGMRAEDPTIAVLLKAMGYATGQFGKNHLGDRDEHLPTMHGFDEFFGSLYHLNAEDEPENPDYPRNPEFRRQYAPRGVLKSWANADGTQRIENTGPLTMKRMETVDEEFLAGALDFMDRSHRANRPFFTWFNSTRMHIWTRLKESSRSVTGLGVYPDGMVEHDGHVGQLLKKLDDLGITQNTIVLYTTDNGAEVMSWPDGGCTPFRGEKATAWEGGFRVPMAVRWPGRIPAGQVINDIFSHQDWLPTLLAAAGDPDIKPKLLAGHQVGRRSYKVHLDGYNQLPLLTGSGPGARREMFYFTDDGDLAALRYDQWKIHFLIQENHGLRVWERNFTTLRMPMLFNLRSDPFERADESFDYGRWRVERAFAFVPAQQFVGQFLATFRDFPPRQAPGSFSLGDAMSRLRTGAAGR</sequence>
<dbReference type="Pfam" id="PF00884">
    <property type="entry name" value="Sulfatase"/>
    <property type="match status" value="1"/>
</dbReference>
<evidence type="ECO:0000313" key="3">
    <source>
        <dbReference type="Proteomes" id="UP001305521"/>
    </source>
</evidence>
<name>A0ABZ0PPC7_9PROT</name>
<keyword evidence="3" id="KW-1185">Reference proteome</keyword>
<dbReference type="PANTHER" id="PTHR43751">
    <property type="entry name" value="SULFATASE"/>
    <property type="match status" value="1"/>
</dbReference>
<dbReference type="CDD" id="cd16142">
    <property type="entry name" value="ARS_like"/>
    <property type="match status" value="1"/>
</dbReference>
<dbReference type="SUPFAM" id="SSF53649">
    <property type="entry name" value="Alkaline phosphatase-like"/>
    <property type="match status" value="1"/>
</dbReference>